<dbReference type="InterPro" id="IPR010982">
    <property type="entry name" value="Lambda_DNA-bd_dom_sf"/>
</dbReference>
<dbReference type="CDD" id="cd00093">
    <property type="entry name" value="HTH_XRE"/>
    <property type="match status" value="1"/>
</dbReference>
<dbReference type="PROSITE" id="PS50943">
    <property type="entry name" value="HTH_CROC1"/>
    <property type="match status" value="1"/>
</dbReference>
<accession>A0ABW5TMP5</accession>
<proteinExistence type="predicted"/>
<reference evidence="4" key="1">
    <citation type="journal article" date="2019" name="Int. J. Syst. Evol. Microbiol.">
        <title>The Global Catalogue of Microorganisms (GCM) 10K type strain sequencing project: providing services to taxonomists for standard genome sequencing and annotation.</title>
        <authorList>
            <consortium name="The Broad Institute Genomics Platform"/>
            <consortium name="The Broad Institute Genome Sequencing Center for Infectious Disease"/>
            <person name="Wu L."/>
            <person name="Ma J."/>
        </authorList>
    </citation>
    <scope>NUCLEOTIDE SEQUENCE [LARGE SCALE GENOMIC DNA]</scope>
    <source>
        <strain evidence="4">KCTC 42456</strain>
    </source>
</reference>
<dbReference type="PANTHER" id="PTHR46558:SF14">
    <property type="entry name" value="HTH-TYPE TRANSCRIPTIONAL REGULATOR ANSR"/>
    <property type="match status" value="1"/>
</dbReference>
<sequence length="102" mass="11753">MIGETIRIERLKKGWSQENMAHMLNISQAAYSKIESGQTKMKLTTLYEIAKILEVEVEVLTKGWKMSMGTDLSLVEKWIINLKLWLRKASLKKDLTSESPIK</sequence>
<feature type="domain" description="HTH cro/C1-type" evidence="2">
    <location>
        <begin position="6"/>
        <end position="60"/>
    </location>
</feature>
<gene>
    <name evidence="3" type="ORF">ACFSSE_00945</name>
</gene>
<dbReference type="InterPro" id="IPR001387">
    <property type="entry name" value="Cro/C1-type_HTH"/>
</dbReference>
<organism evidence="3 4">
    <name type="scientific">Pedobacter alpinus</name>
    <dbReference type="NCBI Taxonomy" id="1590643"/>
    <lineage>
        <taxon>Bacteria</taxon>
        <taxon>Pseudomonadati</taxon>
        <taxon>Bacteroidota</taxon>
        <taxon>Sphingobacteriia</taxon>
        <taxon>Sphingobacteriales</taxon>
        <taxon>Sphingobacteriaceae</taxon>
        <taxon>Pedobacter</taxon>
    </lineage>
</organism>
<evidence type="ECO:0000313" key="4">
    <source>
        <dbReference type="Proteomes" id="UP001597546"/>
    </source>
</evidence>
<dbReference type="Gene3D" id="1.10.260.40">
    <property type="entry name" value="lambda repressor-like DNA-binding domains"/>
    <property type="match status" value="1"/>
</dbReference>
<evidence type="ECO:0000259" key="2">
    <source>
        <dbReference type="PROSITE" id="PS50943"/>
    </source>
</evidence>
<evidence type="ECO:0000256" key="1">
    <source>
        <dbReference type="ARBA" id="ARBA00023125"/>
    </source>
</evidence>
<dbReference type="Pfam" id="PF01381">
    <property type="entry name" value="HTH_3"/>
    <property type="match status" value="1"/>
</dbReference>
<dbReference type="EMBL" id="JBHULV010000005">
    <property type="protein sequence ID" value="MFD2730262.1"/>
    <property type="molecule type" value="Genomic_DNA"/>
</dbReference>
<keyword evidence="4" id="KW-1185">Reference proteome</keyword>
<dbReference type="Proteomes" id="UP001597546">
    <property type="component" value="Unassembled WGS sequence"/>
</dbReference>
<evidence type="ECO:0000313" key="3">
    <source>
        <dbReference type="EMBL" id="MFD2730262.1"/>
    </source>
</evidence>
<dbReference type="PANTHER" id="PTHR46558">
    <property type="entry name" value="TRACRIPTIONAL REGULATORY PROTEIN-RELATED-RELATED"/>
    <property type="match status" value="1"/>
</dbReference>
<dbReference type="SMART" id="SM00530">
    <property type="entry name" value="HTH_XRE"/>
    <property type="match status" value="1"/>
</dbReference>
<protein>
    <submittedName>
        <fullName evidence="3">Helix-turn-helix domain-containing protein</fullName>
    </submittedName>
</protein>
<dbReference type="SUPFAM" id="SSF47413">
    <property type="entry name" value="lambda repressor-like DNA-binding domains"/>
    <property type="match status" value="1"/>
</dbReference>
<name>A0ABW5TMP5_9SPHI</name>
<dbReference type="RefSeq" id="WP_379041029.1">
    <property type="nucleotide sequence ID" value="NZ_JBHSKW010000006.1"/>
</dbReference>
<comment type="caution">
    <text evidence="3">The sequence shown here is derived from an EMBL/GenBank/DDBJ whole genome shotgun (WGS) entry which is preliminary data.</text>
</comment>
<keyword evidence="1" id="KW-0238">DNA-binding</keyword>